<dbReference type="Gene3D" id="3.20.20.80">
    <property type="entry name" value="Glycosidases"/>
    <property type="match status" value="1"/>
</dbReference>
<evidence type="ECO:0000313" key="10">
    <source>
        <dbReference type="Proteomes" id="UP001162541"/>
    </source>
</evidence>
<reference evidence="7" key="2">
    <citation type="journal article" date="2019" name="Curr. Biol.">
        <title>Chromatin organization in early land plants reveals an ancestral association between H3K27me3, transposons, and constitutive heterochromatin.</title>
        <authorList>
            <person name="Montgomery S.A."/>
            <person name="Tanizawa Y."/>
            <person name="Galik B."/>
            <person name="Wang N."/>
            <person name="Ito T."/>
            <person name="Mochizuki T."/>
            <person name="Akimcheva S."/>
            <person name="Bowman J."/>
            <person name="Cognat V."/>
            <person name="Drouard L."/>
            <person name="Ekker H."/>
            <person name="Houng S."/>
            <person name="Kohchi T."/>
            <person name="Lin S."/>
            <person name="Liu L.D."/>
            <person name="Nakamura Y."/>
            <person name="Valeeva L.R."/>
            <person name="Shakirov E.V."/>
            <person name="Shippen D.E."/>
            <person name="Wei W."/>
            <person name="Yagura M."/>
            <person name="Yamaoka S."/>
            <person name="Yamato K.T."/>
            <person name="Liu C."/>
            <person name="Berger F."/>
        </authorList>
    </citation>
    <scope>NUCLEOTIDE SEQUENCE [LARGE SCALE GENOMIC DNA]</scope>
    <source>
        <strain evidence="7">Tak-1</strain>
    </source>
</reference>
<protein>
    <recommendedName>
        <fullName evidence="11">Glucan endo-1,3-beta-D-glucosidase</fullName>
    </recommendedName>
</protein>
<evidence type="ECO:0008006" key="11">
    <source>
        <dbReference type="Google" id="ProtNLM"/>
    </source>
</evidence>
<dbReference type="PROSITE" id="PS00587">
    <property type="entry name" value="GLYCOSYL_HYDROL_F17"/>
    <property type="match status" value="1"/>
</dbReference>
<reference evidence="8 9" key="1">
    <citation type="submission" date="2016-03" db="EMBL/GenBank/DDBJ databases">
        <title>Mechanisms controlling the formation of the plant cell surface in tip-growing cells are functionally conserved among land plants.</title>
        <authorList>
            <person name="Honkanen S."/>
            <person name="Jones V.A."/>
            <person name="Morieri G."/>
            <person name="Champion C."/>
            <person name="Hetherington A.J."/>
            <person name="Kelly S."/>
            <person name="Saint-Marcoux D."/>
            <person name="Proust H."/>
            <person name="Prescott H."/>
            <person name="Dolan L."/>
        </authorList>
    </citation>
    <scope>NUCLEOTIDE SEQUENCE [LARGE SCALE GENOMIC DNA]</scope>
    <source>
        <strain evidence="9">cv. Tak-1 and cv. Tak-2</strain>
        <tissue evidence="8">Whole gametophyte</tissue>
    </source>
</reference>
<dbReference type="InterPro" id="IPR000490">
    <property type="entry name" value="Glyco_hydro_17"/>
</dbReference>
<reference evidence="10" key="3">
    <citation type="journal article" date="2020" name="Curr. Biol.">
        <title>Chromatin organization in early land plants reveals an ancestral association between H3K27me3, transposons, and constitutive heterochromatin.</title>
        <authorList>
            <person name="Montgomery S.A."/>
            <person name="Tanizawa Y."/>
            <person name="Galik B."/>
            <person name="Wang N."/>
            <person name="Ito T."/>
            <person name="Mochizuki T."/>
            <person name="Akimcheva S."/>
            <person name="Bowman J.L."/>
            <person name="Cognat V."/>
            <person name="Marechal-Drouard L."/>
            <person name="Ekker H."/>
            <person name="Hong S.F."/>
            <person name="Kohchi T."/>
            <person name="Lin S.S."/>
            <person name="Liu L.D."/>
            <person name="Nakamura Y."/>
            <person name="Valeeva L.R."/>
            <person name="Shakirov E.V."/>
            <person name="Shippen D.E."/>
            <person name="Wei W.L."/>
            <person name="Yagura M."/>
            <person name="Yamaoka S."/>
            <person name="Yamato K.T."/>
            <person name="Liu C."/>
            <person name="Berger F."/>
        </authorList>
    </citation>
    <scope>NUCLEOTIDE SEQUENCE [LARGE SCALE GENOMIC DNA]</scope>
    <source>
        <strain evidence="10">Tak-1</strain>
    </source>
</reference>
<dbReference type="Proteomes" id="UP000077202">
    <property type="component" value="Unassembled WGS sequence"/>
</dbReference>
<feature type="chain" id="PRO_5042333804" description="Glucan endo-1,3-beta-D-glucosidase" evidence="6">
    <location>
        <begin position="21"/>
        <end position="386"/>
    </location>
</feature>
<dbReference type="EMBL" id="AP019871">
    <property type="protein sequence ID" value="BBN14230.1"/>
    <property type="molecule type" value="Genomic_DNA"/>
</dbReference>
<evidence type="ECO:0000256" key="1">
    <source>
        <dbReference type="ARBA" id="ARBA00008773"/>
    </source>
</evidence>
<dbReference type="EMBL" id="LVLJ01000834">
    <property type="protein sequence ID" value="OAE32423.1"/>
    <property type="molecule type" value="Genomic_DNA"/>
</dbReference>
<keyword evidence="9" id="KW-1185">Reference proteome</keyword>
<feature type="signal peptide" evidence="6">
    <location>
        <begin position="1"/>
        <end position="20"/>
    </location>
</feature>
<dbReference type="Pfam" id="PF00332">
    <property type="entry name" value="Glyco_hydro_17"/>
    <property type="match status" value="1"/>
</dbReference>
<dbReference type="InterPro" id="IPR044965">
    <property type="entry name" value="Glyco_hydro_17_plant"/>
</dbReference>
<evidence type="ECO:0000256" key="2">
    <source>
        <dbReference type="ARBA" id="ARBA00022801"/>
    </source>
</evidence>
<organism evidence="8 9">
    <name type="scientific">Marchantia polymorpha subsp. ruderalis</name>
    <dbReference type="NCBI Taxonomy" id="1480154"/>
    <lineage>
        <taxon>Eukaryota</taxon>
        <taxon>Viridiplantae</taxon>
        <taxon>Streptophyta</taxon>
        <taxon>Embryophyta</taxon>
        <taxon>Marchantiophyta</taxon>
        <taxon>Marchantiopsida</taxon>
        <taxon>Marchantiidae</taxon>
        <taxon>Marchantiales</taxon>
        <taxon>Marchantiaceae</taxon>
        <taxon>Marchantia</taxon>
    </lineage>
</organism>
<dbReference type="SUPFAM" id="SSF51445">
    <property type="entry name" value="(Trans)glycosidases"/>
    <property type="match status" value="1"/>
</dbReference>
<dbReference type="GO" id="GO:0005975">
    <property type="term" value="P:carbohydrate metabolic process"/>
    <property type="evidence" value="ECO:0007669"/>
    <property type="project" value="InterPro"/>
</dbReference>
<dbReference type="Proteomes" id="UP001162541">
    <property type="component" value="Chromosome 6"/>
</dbReference>
<gene>
    <name evidence="8" type="ORF">AXG93_1772s1050</name>
    <name evidence="7" type="ORF">Mp_6g09930</name>
</gene>
<evidence type="ECO:0000313" key="9">
    <source>
        <dbReference type="Proteomes" id="UP000077202"/>
    </source>
</evidence>
<dbReference type="AlphaFoldDB" id="A0A176WIF0"/>
<evidence type="ECO:0000313" key="7">
    <source>
        <dbReference type="EMBL" id="BBN14230.1"/>
    </source>
</evidence>
<comment type="similarity">
    <text evidence="1 4">Belongs to the glycosyl hydrolase 17 family.</text>
</comment>
<evidence type="ECO:0000313" key="8">
    <source>
        <dbReference type="EMBL" id="OAE32423.1"/>
    </source>
</evidence>
<name>A0A176WIF0_MARPO</name>
<dbReference type="GO" id="GO:0004553">
    <property type="term" value="F:hydrolase activity, hydrolyzing O-glycosyl compounds"/>
    <property type="evidence" value="ECO:0007669"/>
    <property type="project" value="InterPro"/>
</dbReference>
<proteinExistence type="inferred from homology"/>
<evidence type="ECO:0000256" key="5">
    <source>
        <dbReference type="RuleBase" id="RU004336"/>
    </source>
</evidence>
<evidence type="ECO:0000256" key="4">
    <source>
        <dbReference type="RuleBase" id="RU004335"/>
    </source>
</evidence>
<keyword evidence="2 5" id="KW-0378">Hydrolase</keyword>
<keyword evidence="6" id="KW-0732">Signal</keyword>
<dbReference type="InterPro" id="IPR017853">
    <property type="entry name" value="GH"/>
</dbReference>
<dbReference type="FunFam" id="3.20.20.80:FF:000010">
    <property type="entry name" value="glucan endo-1,3-beta-glucosidase, basic"/>
    <property type="match status" value="1"/>
</dbReference>
<evidence type="ECO:0000256" key="6">
    <source>
        <dbReference type="SAM" id="SignalP"/>
    </source>
</evidence>
<accession>A0A176WIF0</accession>
<dbReference type="PANTHER" id="PTHR32227">
    <property type="entry name" value="GLUCAN ENDO-1,3-BETA-GLUCOSIDASE BG1-RELATED-RELATED"/>
    <property type="match status" value="1"/>
</dbReference>
<sequence>MSTTWMCVLLAAILLQSCSAQASTSNAACTSKKDKCACNSCHPGPGIAFGEEASNIRSPAEVVGFLEEQKIKSVRLYHTFKDTIKAFKDSDIELTISISNADIKGSGMAWNYDAAEKWVKDNVLPYSKDVHIKAIAVGNEVTSVNDWDLVSQTEPAMRNIHEALKRANLKDIKVSTPFGMDILEVTWPPSAGAFRVEYAWNIVKPVLAFLNETNSPFMINIYPYVSYKNDPKDVNLDAALLNRWCPISVDFKTGHVYKNLLFQLLDATVAAMGKMGFPDVSLLVSETGWPSAGHAMATPEHAAMYNQNLVNLVVKGVGTPLRPSSPINAFIYSLFNENMRRGEDELRNYGLFNANFSPVYDINWEGEDVNCVANKVDIDSQLSSSS</sequence>
<keyword evidence="3 5" id="KW-0326">Glycosidase</keyword>
<evidence type="ECO:0000256" key="3">
    <source>
        <dbReference type="ARBA" id="ARBA00023295"/>
    </source>
</evidence>